<accession>A0A6N9ZHN7</accession>
<comment type="caution">
    <text evidence="2">The sequence shown here is derived from an EMBL/GenBank/DDBJ whole genome shotgun (WGS) entry which is preliminary data.</text>
</comment>
<feature type="region of interest" description="Disordered" evidence="1">
    <location>
        <begin position="20"/>
        <end position="52"/>
    </location>
</feature>
<dbReference type="Proteomes" id="UP000468864">
    <property type="component" value="Unassembled WGS sequence"/>
</dbReference>
<dbReference type="EMBL" id="WUEP01000013">
    <property type="protein sequence ID" value="NEH92943.1"/>
    <property type="molecule type" value="Genomic_DNA"/>
</dbReference>
<gene>
    <name evidence="2" type="ORF">GR206_18180</name>
</gene>
<feature type="compositionally biased region" description="Polar residues" evidence="1">
    <location>
        <begin position="43"/>
        <end position="52"/>
    </location>
</feature>
<evidence type="ECO:0000313" key="3">
    <source>
        <dbReference type="Proteomes" id="UP000468864"/>
    </source>
</evidence>
<name>A0A6N9ZHN7_9HYPH</name>
<feature type="compositionally biased region" description="Basic and acidic residues" evidence="1">
    <location>
        <begin position="20"/>
        <end position="38"/>
    </location>
</feature>
<evidence type="ECO:0000313" key="2">
    <source>
        <dbReference type="EMBL" id="NEH92943.1"/>
    </source>
</evidence>
<protein>
    <submittedName>
        <fullName evidence="2">Uncharacterized protein</fullName>
    </submittedName>
</protein>
<reference evidence="2 3" key="1">
    <citation type="submission" date="2019-12" db="EMBL/GenBank/DDBJ databases">
        <title>Rhizobium genotypes associated with high levels of biological nitrogen fixation by grain legumes in a temperate-maritime cropping system.</title>
        <authorList>
            <person name="Maluk M."/>
            <person name="Francesc Ferrando Molina F."/>
            <person name="Lopez Del Egido L."/>
            <person name="Lafos M."/>
            <person name="Langarica-Fuentes A."/>
            <person name="Gebre Yohannes G."/>
            <person name="Young M.W."/>
            <person name="Martin P."/>
            <person name="Gantlett R."/>
            <person name="Kenicer G."/>
            <person name="Hawes C."/>
            <person name="Begg G.S."/>
            <person name="Quilliam R.S."/>
            <person name="Squire G.R."/>
            <person name="Poole P.S."/>
            <person name="Young P.W."/>
            <person name="Iannetta P.M."/>
            <person name="James E.K."/>
        </authorList>
    </citation>
    <scope>NUCLEOTIDE SEQUENCE [LARGE SCALE GENOMIC DNA]</scope>
    <source>
        <strain evidence="2 3">JHI2449</strain>
    </source>
</reference>
<sequence>MTVTIKLRIATGAHFERFGPFDLEGKRPEQDGSKRRVLEPPTGNATDPNGRCSSINRLISQMSCLSRVTAEPCRIPPATPAEMALSISLDHQRARDIVLYLRIRSLGLKSGSV</sequence>
<organism evidence="2 3">
    <name type="scientific">Rhizobium laguerreae</name>
    <dbReference type="NCBI Taxonomy" id="1076926"/>
    <lineage>
        <taxon>Bacteria</taxon>
        <taxon>Pseudomonadati</taxon>
        <taxon>Pseudomonadota</taxon>
        <taxon>Alphaproteobacteria</taxon>
        <taxon>Hyphomicrobiales</taxon>
        <taxon>Rhizobiaceae</taxon>
        <taxon>Rhizobium/Agrobacterium group</taxon>
        <taxon>Rhizobium</taxon>
    </lineage>
</organism>
<dbReference type="RefSeq" id="WP_163879810.1">
    <property type="nucleotide sequence ID" value="NZ_WUEP01000013.1"/>
</dbReference>
<evidence type="ECO:0000256" key="1">
    <source>
        <dbReference type="SAM" id="MobiDB-lite"/>
    </source>
</evidence>
<dbReference type="AlphaFoldDB" id="A0A6N9ZHN7"/>
<proteinExistence type="predicted"/>